<evidence type="ECO:0000313" key="2">
    <source>
        <dbReference type="Proteomes" id="UP000003676"/>
    </source>
</evidence>
<comment type="caution">
    <text evidence="1">The sequence shown here is derived from an EMBL/GenBank/DDBJ whole genome shotgun (WGS) entry which is preliminary data.</text>
</comment>
<protein>
    <submittedName>
        <fullName evidence="1">Uncharacterized protein</fullName>
    </submittedName>
</protein>
<reference evidence="1 2" key="1">
    <citation type="submission" date="2008-10" db="EMBL/GenBank/DDBJ databases">
        <title>Draft genome sequence of Desulvovibrio piger (ATCC 29098).</title>
        <authorList>
            <person name="Sudarsanam P."/>
            <person name="Ley R."/>
            <person name="Guruge J."/>
            <person name="Turnbaugh P.J."/>
            <person name="Mahowald M."/>
            <person name="Liep D."/>
            <person name="Gordon J."/>
        </authorList>
    </citation>
    <scope>NUCLEOTIDE SEQUENCE [LARGE SCALE GENOMIC DNA]</scope>
    <source>
        <strain evidence="1 2">ATCC 29098</strain>
    </source>
</reference>
<accession>B6WVX2</accession>
<dbReference type="EMBL" id="ABXU01000067">
    <property type="protein sequence ID" value="EEB32872.1"/>
    <property type="molecule type" value="Genomic_DNA"/>
</dbReference>
<dbReference type="HOGENOM" id="CLU_3232722_0_0_7"/>
<organism evidence="1 2">
    <name type="scientific">Desulfovibrio piger ATCC 29098</name>
    <dbReference type="NCBI Taxonomy" id="411464"/>
    <lineage>
        <taxon>Bacteria</taxon>
        <taxon>Pseudomonadati</taxon>
        <taxon>Thermodesulfobacteriota</taxon>
        <taxon>Desulfovibrionia</taxon>
        <taxon>Desulfovibrionales</taxon>
        <taxon>Desulfovibrionaceae</taxon>
        <taxon>Desulfovibrio</taxon>
    </lineage>
</organism>
<sequence length="43" mass="5001">MRKRKACLVLETNRVKKDVLLQGKEGKRKKFFPLLSQDGLLQS</sequence>
<reference evidence="1 2" key="2">
    <citation type="submission" date="2008-10" db="EMBL/GenBank/DDBJ databases">
        <authorList>
            <person name="Fulton L."/>
            <person name="Clifton S."/>
            <person name="Fulton B."/>
            <person name="Xu J."/>
            <person name="Minx P."/>
            <person name="Pepin K.H."/>
            <person name="Johnson M."/>
            <person name="Bhonagiri V."/>
            <person name="Nash W.E."/>
            <person name="Mardis E.R."/>
            <person name="Wilson R.K."/>
        </authorList>
    </citation>
    <scope>NUCLEOTIDE SEQUENCE [LARGE SCALE GENOMIC DNA]</scope>
    <source>
        <strain evidence="1 2">ATCC 29098</strain>
    </source>
</reference>
<dbReference type="AlphaFoldDB" id="B6WVX2"/>
<gene>
    <name evidence="1" type="ORF">DESPIG_02240</name>
</gene>
<proteinExistence type="predicted"/>
<evidence type="ECO:0000313" key="1">
    <source>
        <dbReference type="EMBL" id="EEB32872.1"/>
    </source>
</evidence>
<name>B6WVX2_9BACT</name>
<dbReference type="Proteomes" id="UP000003676">
    <property type="component" value="Unassembled WGS sequence"/>
</dbReference>